<proteinExistence type="inferred from homology"/>
<dbReference type="GO" id="GO:0005634">
    <property type="term" value="C:nucleus"/>
    <property type="evidence" value="ECO:0007669"/>
    <property type="project" value="TreeGrafter"/>
</dbReference>
<evidence type="ECO:0000256" key="6">
    <source>
        <dbReference type="ARBA" id="ARBA00022741"/>
    </source>
</evidence>
<evidence type="ECO:0000256" key="7">
    <source>
        <dbReference type="ARBA" id="ARBA00022777"/>
    </source>
</evidence>
<dbReference type="PANTHER" id="PTHR14456:SF2">
    <property type="entry name" value="INOSITOL-PENTAKISPHOSPHATE 2-KINASE"/>
    <property type="match status" value="1"/>
</dbReference>
<dbReference type="Pfam" id="PF06090">
    <property type="entry name" value="Ins_P5_2-kin"/>
    <property type="match status" value="2"/>
</dbReference>
<gene>
    <name evidence="10" type="ORF">EJ03DRAFT_373545</name>
</gene>
<dbReference type="GO" id="GO:0035299">
    <property type="term" value="F:inositol-1,3,4,5,6-pentakisphosphate 2-kinase activity"/>
    <property type="evidence" value="ECO:0007669"/>
    <property type="project" value="UniProtKB-EC"/>
</dbReference>
<dbReference type="GO" id="GO:0005524">
    <property type="term" value="F:ATP binding"/>
    <property type="evidence" value="ECO:0007669"/>
    <property type="project" value="UniProtKB-KW"/>
</dbReference>
<dbReference type="EC" id="2.7.1.158" evidence="3 9"/>
<evidence type="ECO:0000256" key="3">
    <source>
        <dbReference type="ARBA" id="ARBA00012023"/>
    </source>
</evidence>
<dbReference type="Proteomes" id="UP000799436">
    <property type="component" value="Unassembled WGS sequence"/>
</dbReference>
<keyword evidence="6 9" id="KW-0547">Nucleotide-binding</keyword>
<comment type="similarity">
    <text evidence="2">Belongs to the IPK1 type 1 family.</text>
</comment>
<organism evidence="10 11">
    <name type="scientific">Teratosphaeria nubilosa</name>
    <dbReference type="NCBI Taxonomy" id="161662"/>
    <lineage>
        <taxon>Eukaryota</taxon>
        <taxon>Fungi</taxon>
        <taxon>Dikarya</taxon>
        <taxon>Ascomycota</taxon>
        <taxon>Pezizomycotina</taxon>
        <taxon>Dothideomycetes</taxon>
        <taxon>Dothideomycetidae</taxon>
        <taxon>Mycosphaerellales</taxon>
        <taxon>Teratosphaeriaceae</taxon>
        <taxon>Teratosphaeria</taxon>
    </lineage>
</organism>
<evidence type="ECO:0000256" key="5">
    <source>
        <dbReference type="ARBA" id="ARBA00022679"/>
    </source>
</evidence>
<evidence type="ECO:0000313" key="11">
    <source>
        <dbReference type="Proteomes" id="UP000799436"/>
    </source>
</evidence>
<sequence length="334" mass="37133">MEATTELRVFYTTSNNIPKLSASPPTTSPPALPCTLHYHAEGGANILFRLTSTTTLPSRLQNRLLRLRKNLPHTLPASDQLEAFTTTFLPLFPPTNIIHHDLIELDPTLPPLLNETLARIPRPQNRRDTFLPLHERHGVLVTDMSPRGDEVLIQLKPKWLAQSPDAPPGSRRCRTCALRAQRAARGVRTATDAQAVCPLALVSESVEARRRAVAGVTGDERARAYLVGEAQVLLRSLRRWQVEFDARGVLNTFDGEGVRELCKAMTLRDCTLFVRCERDGGVEARVGDLDLKAPGRMAKWRGVEEGLGREGWYWGGEVEGGGDEERVCLLALER</sequence>
<dbReference type="EMBL" id="ML995824">
    <property type="protein sequence ID" value="KAF2770684.1"/>
    <property type="molecule type" value="Genomic_DNA"/>
</dbReference>
<dbReference type="GO" id="GO:0032958">
    <property type="term" value="P:inositol phosphate biosynthetic process"/>
    <property type="evidence" value="ECO:0007669"/>
    <property type="project" value="TreeGrafter"/>
</dbReference>
<reference evidence="10" key="1">
    <citation type="journal article" date="2020" name="Stud. Mycol.">
        <title>101 Dothideomycetes genomes: a test case for predicting lifestyles and emergence of pathogens.</title>
        <authorList>
            <person name="Haridas S."/>
            <person name="Albert R."/>
            <person name="Binder M."/>
            <person name="Bloem J."/>
            <person name="Labutti K."/>
            <person name="Salamov A."/>
            <person name="Andreopoulos B."/>
            <person name="Baker S."/>
            <person name="Barry K."/>
            <person name="Bills G."/>
            <person name="Bluhm B."/>
            <person name="Cannon C."/>
            <person name="Castanera R."/>
            <person name="Culley D."/>
            <person name="Daum C."/>
            <person name="Ezra D."/>
            <person name="Gonzalez J."/>
            <person name="Henrissat B."/>
            <person name="Kuo A."/>
            <person name="Liang C."/>
            <person name="Lipzen A."/>
            <person name="Lutzoni F."/>
            <person name="Magnuson J."/>
            <person name="Mondo S."/>
            <person name="Nolan M."/>
            <person name="Ohm R."/>
            <person name="Pangilinan J."/>
            <person name="Park H.-J."/>
            <person name="Ramirez L."/>
            <person name="Alfaro M."/>
            <person name="Sun H."/>
            <person name="Tritt A."/>
            <person name="Yoshinaga Y."/>
            <person name="Zwiers L.-H."/>
            <person name="Turgeon B."/>
            <person name="Goodwin S."/>
            <person name="Spatafora J."/>
            <person name="Crous P."/>
            <person name="Grigoriev I."/>
        </authorList>
    </citation>
    <scope>NUCLEOTIDE SEQUENCE</scope>
    <source>
        <strain evidence="10">CBS 116005</strain>
    </source>
</reference>
<dbReference type="PANTHER" id="PTHR14456">
    <property type="entry name" value="INOSITOL POLYPHOSPHATE KINASE 1"/>
    <property type="match status" value="1"/>
</dbReference>
<dbReference type="AlphaFoldDB" id="A0A6G1LEU1"/>
<accession>A0A6G1LEU1</accession>
<keyword evidence="7 9" id="KW-0418">Kinase</keyword>
<evidence type="ECO:0000256" key="4">
    <source>
        <dbReference type="ARBA" id="ARBA00014846"/>
    </source>
</evidence>
<evidence type="ECO:0000256" key="8">
    <source>
        <dbReference type="ARBA" id="ARBA00022840"/>
    </source>
</evidence>
<keyword evidence="8 9" id="KW-0067">ATP-binding</keyword>
<dbReference type="OrthoDB" id="272370at2759"/>
<evidence type="ECO:0000256" key="1">
    <source>
        <dbReference type="ARBA" id="ARBA00003979"/>
    </source>
</evidence>
<keyword evidence="5 9" id="KW-0808">Transferase</keyword>
<evidence type="ECO:0000256" key="2">
    <source>
        <dbReference type="ARBA" id="ARBA00008305"/>
    </source>
</evidence>
<protein>
    <recommendedName>
        <fullName evidence="4 9">Inositol-pentakisphosphate 2-kinase</fullName>
        <ecNumber evidence="3 9">2.7.1.158</ecNumber>
    </recommendedName>
</protein>
<evidence type="ECO:0000256" key="9">
    <source>
        <dbReference type="RuleBase" id="RU364126"/>
    </source>
</evidence>
<evidence type="ECO:0000313" key="10">
    <source>
        <dbReference type="EMBL" id="KAF2770684.1"/>
    </source>
</evidence>
<comment type="function">
    <text evidence="1">Has kinase activity and phosphorylates inositol-1,3,4,5,6-pentakisphosphate (Ins(1,3,4,5,6)P5) to produce 1,2,3,4,5,6-hexakisphosphate (InsP6), also known as phytate.</text>
</comment>
<name>A0A6G1LEU1_9PEZI</name>
<comment type="function">
    <text evidence="9">Phosphorylates Ins(1,3,4,5,6)P5 at position 2 to form Ins(1,2,3,4,5,6)P6 (InsP6 or phytate).</text>
</comment>
<keyword evidence="11" id="KW-1185">Reference proteome</keyword>
<dbReference type="InterPro" id="IPR009286">
    <property type="entry name" value="Ins_P5_2-kin"/>
</dbReference>
<comment type="catalytic activity">
    <reaction evidence="9">
        <text>1D-myo-inositol 1,3,4,5,6-pentakisphosphate + ATP = 1D-myo-inositol hexakisphosphate + ADP + H(+)</text>
        <dbReference type="Rhea" id="RHEA:20313"/>
        <dbReference type="ChEBI" id="CHEBI:15378"/>
        <dbReference type="ChEBI" id="CHEBI:30616"/>
        <dbReference type="ChEBI" id="CHEBI:57733"/>
        <dbReference type="ChEBI" id="CHEBI:58130"/>
        <dbReference type="ChEBI" id="CHEBI:456216"/>
        <dbReference type="EC" id="2.7.1.158"/>
    </reaction>
</comment>
<comment type="domain">
    <text evidence="9">The EXKPK motif is conserved in inositol-pentakisphosphate 2-kinases of both family 1 and 2.</text>
</comment>